<protein>
    <submittedName>
        <fullName evidence="1">Uncharacterized protein</fullName>
    </submittedName>
</protein>
<dbReference type="EMBL" id="BAABWH010000002">
    <property type="protein sequence ID" value="GAA6144709.1"/>
    <property type="molecule type" value="Genomic_DNA"/>
</dbReference>
<dbReference type="Proteomes" id="UP001481413">
    <property type="component" value="Unassembled WGS sequence"/>
</dbReference>
<proteinExistence type="predicted"/>
<evidence type="ECO:0000313" key="1">
    <source>
        <dbReference type="EMBL" id="GAA6144709.1"/>
    </source>
</evidence>
<name>A0ABP9ZX55_9GAMM</name>
<accession>A0ABP9ZX55</accession>
<reference evidence="1 2" key="1">
    <citation type="submission" date="2024-04" db="EMBL/GenBank/DDBJ databases">
        <title>Draft genome sequence of Thalassolituus maritimus NBRC 116585.</title>
        <authorList>
            <person name="Miyakawa T."/>
            <person name="Kusuya Y."/>
            <person name="Miura T."/>
        </authorList>
    </citation>
    <scope>NUCLEOTIDE SEQUENCE [LARGE SCALE GENOMIC DNA]</scope>
    <source>
        <strain evidence="1 2">5NW40-0001</strain>
    </source>
</reference>
<gene>
    <name evidence="1" type="ORF">NBRC116585_08260</name>
</gene>
<sequence>MNLVPVKLVFCIALIENTVATPDKAVKKAGIFAGYSESKRMISASGIHLSHGDELIEFA</sequence>
<keyword evidence="2" id="KW-1185">Reference proteome</keyword>
<evidence type="ECO:0000313" key="2">
    <source>
        <dbReference type="Proteomes" id="UP001481413"/>
    </source>
</evidence>
<organism evidence="1 2">
    <name type="scientific">Thalassolituus maritimus</name>
    <dbReference type="NCBI Taxonomy" id="484498"/>
    <lineage>
        <taxon>Bacteria</taxon>
        <taxon>Pseudomonadati</taxon>
        <taxon>Pseudomonadota</taxon>
        <taxon>Gammaproteobacteria</taxon>
        <taxon>Oceanospirillales</taxon>
        <taxon>Oceanospirillaceae</taxon>
        <taxon>Thalassolituus</taxon>
    </lineage>
</organism>
<comment type="caution">
    <text evidence="1">The sequence shown here is derived from an EMBL/GenBank/DDBJ whole genome shotgun (WGS) entry which is preliminary data.</text>
</comment>